<dbReference type="AlphaFoldDB" id="A0A9W7JJ05"/>
<keyword evidence="2" id="KW-1185">Reference proteome</keyword>
<evidence type="ECO:0000313" key="2">
    <source>
        <dbReference type="Proteomes" id="UP001165190"/>
    </source>
</evidence>
<dbReference type="Proteomes" id="UP001165190">
    <property type="component" value="Unassembled WGS sequence"/>
</dbReference>
<organism evidence="1 2">
    <name type="scientific">Hibiscus trionum</name>
    <name type="common">Flower of an hour</name>
    <dbReference type="NCBI Taxonomy" id="183268"/>
    <lineage>
        <taxon>Eukaryota</taxon>
        <taxon>Viridiplantae</taxon>
        <taxon>Streptophyta</taxon>
        <taxon>Embryophyta</taxon>
        <taxon>Tracheophyta</taxon>
        <taxon>Spermatophyta</taxon>
        <taxon>Magnoliopsida</taxon>
        <taxon>eudicotyledons</taxon>
        <taxon>Gunneridae</taxon>
        <taxon>Pentapetalae</taxon>
        <taxon>rosids</taxon>
        <taxon>malvids</taxon>
        <taxon>Malvales</taxon>
        <taxon>Malvaceae</taxon>
        <taxon>Malvoideae</taxon>
        <taxon>Hibiscus</taxon>
    </lineage>
</organism>
<protein>
    <submittedName>
        <fullName evidence="1">Uncharacterized protein</fullName>
    </submittedName>
</protein>
<comment type="caution">
    <text evidence="1">The sequence shown here is derived from an EMBL/GenBank/DDBJ whole genome shotgun (WGS) entry which is preliminary data.</text>
</comment>
<gene>
    <name evidence="1" type="ORF">HRI_005096100</name>
</gene>
<name>A0A9W7JJ05_HIBTR</name>
<evidence type="ECO:0000313" key="1">
    <source>
        <dbReference type="EMBL" id="GMJ14269.1"/>
    </source>
</evidence>
<sequence length="72" mass="8212">MKCYCYLHVSFSGGTTWHTWRQKVHLPKTRMTWQADESRSTQYSVFPAVTDFCSSSLLLGSLKSPFSSIPCC</sequence>
<reference evidence="1" key="1">
    <citation type="submission" date="2023-05" db="EMBL/GenBank/DDBJ databases">
        <title>Genome and transcriptome analyses reveal genes involved in the formation of fine ridges on petal epidermal cells in Hibiscus trionum.</title>
        <authorList>
            <person name="Koshimizu S."/>
            <person name="Masuda S."/>
            <person name="Ishii T."/>
            <person name="Shirasu K."/>
            <person name="Hoshino A."/>
            <person name="Arita M."/>
        </authorList>
    </citation>
    <scope>NUCLEOTIDE SEQUENCE</scope>
    <source>
        <strain evidence="1">Hamamatsu line</strain>
    </source>
</reference>
<accession>A0A9W7JJ05</accession>
<proteinExistence type="predicted"/>
<dbReference type="EMBL" id="BSYR01000069">
    <property type="protein sequence ID" value="GMJ14269.1"/>
    <property type="molecule type" value="Genomic_DNA"/>
</dbReference>